<evidence type="ECO:0000313" key="4">
    <source>
        <dbReference type="Proteomes" id="UP001065174"/>
    </source>
</evidence>
<name>A0ABY6CU59_9BACT</name>
<gene>
    <name evidence="3" type="ORF">N6H18_08860</name>
</gene>
<feature type="domain" description="Surface lipoprotein of Spirochaetales order" evidence="2">
    <location>
        <begin position="42"/>
        <end position="219"/>
    </location>
</feature>
<protein>
    <submittedName>
        <fullName evidence="3">Lipl32 family lipoprotein</fullName>
    </submittedName>
</protein>
<dbReference type="Pfam" id="PF12103">
    <property type="entry name" value="Lipl32"/>
    <property type="match status" value="1"/>
</dbReference>
<dbReference type="EMBL" id="CP106679">
    <property type="protein sequence ID" value="UXP34052.1"/>
    <property type="molecule type" value="Genomic_DNA"/>
</dbReference>
<dbReference type="InterPro" id="IPR021962">
    <property type="entry name" value="Lipl32"/>
</dbReference>
<evidence type="ECO:0000256" key="1">
    <source>
        <dbReference type="SAM" id="SignalP"/>
    </source>
</evidence>
<evidence type="ECO:0000313" key="3">
    <source>
        <dbReference type="EMBL" id="UXP34052.1"/>
    </source>
</evidence>
<feature type="signal peptide" evidence="1">
    <location>
        <begin position="1"/>
        <end position="25"/>
    </location>
</feature>
<accession>A0ABY6CU59</accession>
<organism evidence="3 4">
    <name type="scientific">Reichenbachiella agarivorans</name>
    <dbReference type="NCBI Taxonomy" id="2979464"/>
    <lineage>
        <taxon>Bacteria</taxon>
        <taxon>Pseudomonadati</taxon>
        <taxon>Bacteroidota</taxon>
        <taxon>Cytophagia</taxon>
        <taxon>Cytophagales</taxon>
        <taxon>Reichenbachiellaceae</taxon>
        <taxon>Reichenbachiella</taxon>
    </lineage>
</organism>
<keyword evidence="1" id="KW-0732">Signal</keyword>
<evidence type="ECO:0000259" key="2">
    <source>
        <dbReference type="Pfam" id="PF12103"/>
    </source>
</evidence>
<reference evidence="3" key="1">
    <citation type="submission" date="2022-09" db="EMBL/GenBank/DDBJ databases">
        <title>Comparative genomics and taxonomic characterization of three novel marine species of genus Reichenbachiella exhibiting antioxidant and polysaccharide degradation activities.</title>
        <authorList>
            <person name="Muhammad N."/>
            <person name="Lee Y.-J."/>
            <person name="Ko J."/>
            <person name="Kim S.-G."/>
        </authorList>
    </citation>
    <scope>NUCLEOTIDE SEQUENCE</scope>
    <source>
        <strain evidence="3">BKB1-1</strain>
    </source>
</reference>
<feature type="chain" id="PRO_5045622344" evidence="1">
    <location>
        <begin position="26"/>
        <end position="232"/>
    </location>
</feature>
<keyword evidence="4" id="KW-1185">Reference proteome</keyword>
<proteinExistence type="predicted"/>
<dbReference type="RefSeq" id="WP_262311478.1">
    <property type="nucleotide sequence ID" value="NZ_CP106679.1"/>
</dbReference>
<keyword evidence="3" id="KW-0449">Lipoprotein</keyword>
<dbReference type="Proteomes" id="UP001065174">
    <property type="component" value="Chromosome"/>
</dbReference>
<sequence>MKNTRSKISLIALTLCIALATEMSAQKLGSFGSLTEKTVGPKTVKVPYTDVITYLGYAAPGNEDATVDGKKFYYFYIWVPAVAPELGLRMMSPAGDTKKIKGAIKAADFDANAGSEDYFDTYITLERSDIVSKENLNEAAVSKAKWVILERNDDSSEMPSQPSGSNYNSLLRYKSEVGNPTKALTVGLYRVGFTTYKTGEVNGTFLAEVAAPIKLPGVAVAKTLEELNNQLK</sequence>